<comment type="caution">
    <text evidence="2">The sequence shown here is derived from an EMBL/GenBank/DDBJ whole genome shotgun (WGS) entry which is preliminary data.</text>
</comment>
<reference evidence="2 3" key="1">
    <citation type="journal article" date="2019" name="Int. J. Syst. Evol. Microbiol.">
        <title>The Global Catalogue of Microorganisms (GCM) 10K type strain sequencing project: providing services to taxonomists for standard genome sequencing and annotation.</title>
        <authorList>
            <consortium name="The Broad Institute Genomics Platform"/>
            <consortium name="The Broad Institute Genome Sequencing Center for Infectious Disease"/>
            <person name="Wu L."/>
            <person name="Ma J."/>
        </authorList>
    </citation>
    <scope>NUCLEOTIDE SEQUENCE [LARGE SCALE GENOMIC DNA]</scope>
    <source>
        <strain evidence="2 3">JCM 13378</strain>
    </source>
</reference>
<proteinExistence type="predicted"/>
<dbReference type="Proteomes" id="UP001501757">
    <property type="component" value="Unassembled WGS sequence"/>
</dbReference>
<keyword evidence="3" id="KW-1185">Reference proteome</keyword>
<evidence type="ECO:0000256" key="1">
    <source>
        <dbReference type="SAM" id="SignalP"/>
    </source>
</evidence>
<dbReference type="RefSeq" id="WP_343844795.1">
    <property type="nucleotide sequence ID" value="NZ_BAAAEI010000010.1"/>
</dbReference>
<sequence>MKKLNFLKALLGLTALIASSVSQAALITLVPGQNTVSTGQNINLDIVISQLAPGGAPSLSGFDITLSFNNSLAGLDTSDTDSDGVFDAVTIDPASQLDLFGLGLNILGTTMLAPGQLQIFDLSFDLPTDLNDLQANSFVLASLTLAAQSPGLVDFVVNINGLADGLGNAISSQVSNASVLIEGSTTAIDEPSALLLLLVGMILLGRRHRAGKYISA</sequence>
<evidence type="ECO:0008006" key="4">
    <source>
        <dbReference type="Google" id="ProtNLM"/>
    </source>
</evidence>
<feature type="chain" id="PRO_5045670205" description="PEP-CTERM protein-sorting domain-containing protein" evidence="1">
    <location>
        <begin position="25"/>
        <end position="216"/>
    </location>
</feature>
<accession>A0ABN0X743</accession>
<evidence type="ECO:0000313" key="3">
    <source>
        <dbReference type="Proteomes" id="UP001501757"/>
    </source>
</evidence>
<gene>
    <name evidence="2" type="ORF">GCM10009092_21320</name>
</gene>
<organism evidence="2 3">
    <name type="scientific">Bowmanella denitrificans</name>
    <dbReference type="NCBI Taxonomy" id="366582"/>
    <lineage>
        <taxon>Bacteria</taxon>
        <taxon>Pseudomonadati</taxon>
        <taxon>Pseudomonadota</taxon>
        <taxon>Gammaproteobacteria</taxon>
        <taxon>Alteromonadales</taxon>
        <taxon>Alteromonadaceae</taxon>
        <taxon>Bowmanella</taxon>
    </lineage>
</organism>
<protein>
    <recommendedName>
        <fullName evidence="4">PEP-CTERM protein-sorting domain-containing protein</fullName>
    </recommendedName>
</protein>
<feature type="signal peptide" evidence="1">
    <location>
        <begin position="1"/>
        <end position="24"/>
    </location>
</feature>
<dbReference type="EMBL" id="BAAAEI010000010">
    <property type="protein sequence ID" value="GAA0356818.1"/>
    <property type="molecule type" value="Genomic_DNA"/>
</dbReference>
<name>A0ABN0X743_9ALTE</name>
<keyword evidence="1" id="KW-0732">Signal</keyword>
<evidence type="ECO:0000313" key="2">
    <source>
        <dbReference type="EMBL" id="GAA0356818.1"/>
    </source>
</evidence>